<reference evidence="2 3" key="1">
    <citation type="submission" date="2023-03" db="EMBL/GenBank/DDBJ databases">
        <title>Draft genome sequence of the bacteria which degrade cell wall of Tricholomamatutake.</title>
        <authorList>
            <person name="Konishi Y."/>
            <person name="Fukuta Y."/>
            <person name="Shirasaka N."/>
        </authorList>
    </citation>
    <scope>NUCLEOTIDE SEQUENCE [LARGE SCALE GENOMIC DNA]</scope>
    <source>
        <strain evidence="3">mu1</strain>
    </source>
</reference>
<proteinExistence type="predicted"/>
<comment type="caution">
    <text evidence="2">The sequence shown here is derived from an EMBL/GenBank/DDBJ whole genome shotgun (WGS) entry which is preliminary data.</text>
</comment>
<dbReference type="PANTHER" id="PTHR41259">
    <property type="entry name" value="DOUBLE-STRAND BREAK REPAIR RAD50 ATPASE, PUTATIVE-RELATED"/>
    <property type="match status" value="1"/>
</dbReference>
<keyword evidence="3" id="KW-1185">Reference proteome</keyword>
<evidence type="ECO:0000313" key="2">
    <source>
        <dbReference type="EMBL" id="GLX68155.1"/>
    </source>
</evidence>
<protein>
    <submittedName>
        <fullName evidence="2">Uncharacterized protein</fullName>
    </submittedName>
</protein>
<gene>
    <name evidence="2" type="ORF">MU1_25000</name>
</gene>
<dbReference type="Proteomes" id="UP001157114">
    <property type="component" value="Unassembled WGS sequence"/>
</dbReference>
<organism evidence="2 3">
    <name type="scientific">Paenibacillus glycanilyticus</name>
    <dbReference type="NCBI Taxonomy" id="126569"/>
    <lineage>
        <taxon>Bacteria</taxon>
        <taxon>Bacillati</taxon>
        <taxon>Bacillota</taxon>
        <taxon>Bacilli</taxon>
        <taxon>Bacillales</taxon>
        <taxon>Paenibacillaceae</taxon>
        <taxon>Paenibacillus</taxon>
    </lineage>
</organism>
<feature type="coiled-coil region" evidence="1">
    <location>
        <begin position="69"/>
        <end position="117"/>
    </location>
</feature>
<evidence type="ECO:0000313" key="3">
    <source>
        <dbReference type="Proteomes" id="UP001157114"/>
    </source>
</evidence>
<accession>A0ABQ6GDH9</accession>
<dbReference type="Gene3D" id="3.40.50.300">
    <property type="entry name" value="P-loop containing nucleotide triphosphate hydrolases"/>
    <property type="match status" value="1"/>
</dbReference>
<evidence type="ECO:0000256" key="1">
    <source>
        <dbReference type="SAM" id="Coils"/>
    </source>
</evidence>
<sequence length="404" mass="45711">MSPDAALEVLDLAEQALLRLHERDRRAAKQAAAETKLAAFEARAAELCAAMPDAAHRFPAEPMLALRLLQAELRRQAAAQEEAARLDERLQALQIAIAAEQDKLQQLASAIRQLMDEAAFDSEAEYASVLVHRARLAAIDHERDKLHIEITAGMSEERTAELEQLLASHDEDEIKLLCEELQNNTRQLEQKRAELLDQRGRLRQQLDHLMQEENHRQLLAAKEMSIAQLAQDANRYAVLSVSISLIRATKRIYEEERQPALLKLASEYVRRLTDGMYIRVLTTPEQPSIRLETADNRLVDSVLLSRGTAELVYLAMRLALAAERAAAAGMPLLLDDLFVNFDRQRLQAAAKLLGELSLTRQLVLFTCHEHISEEIQRHIPQTLQIRLPKRSRKLVSHSSPDDQK</sequence>
<name>A0ABQ6GDH9_9BACL</name>
<dbReference type="SUPFAM" id="SSF52540">
    <property type="entry name" value="P-loop containing nucleoside triphosphate hydrolases"/>
    <property type="match status" value="1"/>
</dbReference>
<dbReference type="PANTHER" id="PTHR41259:SF1">
    <property type="entry name" value="DOUBLE-STRAND BREAK REPAIR RAD50 ATPASE, PUTATIVE-RELATED"/>
    <property type="match status" value="1"/>
</dbReference>
<keyword evidence="1" id="KW-0175">Coiled coil</keyword>
<dbReference type="InterPro" id="IPR027417">
    <property type="entry name" value="P-loop_NTPase"/>
</dbReference>
<feature type="coiled-coil region" evidence="1">
    <location>
        <begin position="171"/>
        <end position="212"/>
    </location>
</feature>
<dbReference type="EMBL" id="BSSQ01000011">
    <property type="protein sequence ID" value="GLX68155.1"/>
    <property type="molecule type" value="Genomic_DNA"/>
</dbReference>